<name>A0A6A5R2Z4_AMPQU</name>
<proteinExistence type="predicted"/>
<reference evidence="1" key="1">
    <citation type="journal article" date="2020" name="Stud. Mycol.">
        <title>101 Dothideomycetes genomes: a test case for predicting lifestyles and emergence of pathogens.</title>
        <authorList>
            <person name="Haridas S."/>
            <person name="Albert R."/>
            <person name="Binder M."/>
            <person name="Bloem J."/>
            <person name="Labutti K."/>
            <person name="Salamov A."/>
            <person name="Andreopoulos B."/>
            <person name="Baker S."/>
            <person name="Barry K."/>
            <person name="Bills G."/>
            <person name="Bluhm B."/>
            <person name="Cannon C."/>
            <person name="Castanera R."/>
            <person name="Culley D."/>
            <person name="Daum C."/>
            <person name="Ezra D."/>
            <person name="Gonzalez J."/>
            <person name="Henrissat B."/>
            <person name="Kuo A."/>
            <person name="Liang C."/>
            <person name="Lipzen A."/>
            <person name="Lutzoni F."/>
            <person name="Magnuson J."/>
            <person name="Mondo S."/>
            <person name="Nolan M."/>
            <person name="Ohm R."/>
            <person name="Pangilinan J."/>
            <person name="Park H.-J."/>
            <person name="Ramirez L."/>
            <person name="Alfaro M."/>
            <person name="Sun H."/>
            <person name="Tritt A."/>
            <person name="Yoshinaga Y."/>
            <person name="Zwiers L.-H."/>
            <person name="Turgeon B."/>
            <person name="Goodwin S."/>
            <person name="Spatafora J."/>
            <person name="Crous P."/>
            <person name="Grigoriev I."/>
        </authorList>
    </citation>
    <scope>NUCLEOTIDE SEQUENCE</scope>
    <source>
        <strain evidence="1">HMLAC05119</strain>
    </source>
</reference>
<keyword evidence="2" id="KW-1185">Reference proteome</keyword>
<organism evidence="1 2">
    <name type="scientific">Ampelomyces quisqualis</name>
    <name type="common">Powdery mildew agent</name>
    <dbReference type="NCBI Taxonomy" id="50730"/>
    <lineage>
        <taxon>Eukaryota</taxon>
        <taxon>Fungi</taxon>
        <taxon>Dikarya</taxon>
        <taxon>Ascomycota</taxon>
        <taxon>Pezizomycotina</taxon>
        <taxon>Dothideomycetes</taxon>
        <taxon>Pleosporomycetidae</taxon>
        <taxon>Pleosporales</taxon>
        <taxon>Pleosporineae</taxon>
        <taxon>Phaeosphaeriaceae</taxon>
        <taxon>Ampelomyces</taxon>
    </lineage>
</organism>
<sequence length="137" mass="15242">MAAVGCRWRTSAHLRAYPLASMSALCCCFGRTVDRGRRHSRSALALCSRQTHGAYQSILPARHQRLEACAKNLLPSVATAIELSCEWMLFVVAHYQPFGGKQKFSRRQNHSSTHIGCGCDSTSPRGILKFHLPLPFK</sequence>
<dbReference type="Proteomes" id="UP000800096">
    <property type="component" value="Unassembled WGS sequence"/>
</dbReference>
<protein>
    <submittedName>
        <fullName evidence="1">Uncharacterized protein</fullName>
    </submittedName>
</protein>
<gene>
    <name evidence="1" type="ORF">BDU57DRAFT_69142</name>
</gene>
<dbReference type="AlphaFoldDB" id="A0A6A5R2Z4"/>
<evidence type="ECO:0000313" key="1">
    <source>
        <dbReference type="EMBL" id="KAF1922023.1"/>
    </source>
</evidence>
<accession>A0A6A5R2Z4</accession>
<dbReference type="EMBL" id="ML979132">
    <property type="protein sequence ID" value="KAF1922023.1"/>
    <property type="molecule type" value="Genomic_DNA"/>
</dbReference>
<evidence type="ECO:0000313" key="2">
    <source>
        <dbReference type="Proteomes" id="UP000800096"/>
    </source>
</evidence>